<proteinExistence type="predicted"/>
<accession>A0A8E2JMV7</accession>
<evidence type="ECO:0000313" key="1">
    <source>
        <dbReference type="EMBL" id="OCL02912.1"/>
    </source>
</evidence>
<gene>
    <name evidence="1" type="ORF">AOQ84DRAFT_164952</name>
</gene>
<evidence type="ECO:0000313" key="2">
    <source>
        <dbReference type="Proteomes" id="UP000250140"/>
    </source>
</evidence>
<sequence length="105" mass="12383">MRPRHLGRWHRVHMFSCHWNGVANCADYLSRVSGWPKPRRVKTCPYLIDYDRRSVSARCGKKIYIIFLRFPIYDTGPLIKLPRRQPISTLGARMKSLISLHFKDA</sequence>
<keyword evidence="2" id="KW-1185">Reference proteome</keyword>
<reference evidence="1 2" key="1">
    <citation type="journal article" date="2016" name="Nat. Commun.">
        <title>Ectomycorrhizal ecology is imprinted in the genome of the dominant symbiotic fungus Cenococcum geophilum.</title>
        <authorList>
            <consortium name="DOE Joint Genome Institute"/>
            <person name="Peter M."/>
            <person name="Kohler A."/>
            <person name="Ohm R.A."/>
            <person name="Kuo A."/>
            <person name="Krutzmann J."/>
            <person name="Morin E."/>
            <person name="Arend M."/>
            <person name="Barry K.W."/>
            <person name="Binder M."/>
            <person name="Choi C."/>
            <person name="Clum A."/>
            <person name="Copeland A."/>
            <person name="Grisel N."/>
            <person name="Haridas S."/>
            <person name="Kipfer T."/>
            <person name="LaButti K."/>
            <person name="Lindquist E."/>
            <person name="Lipzen A."/>
            <person name="Maire R."/>
            <person name="Meier B."/>
            <person name="Mihaltcheva S."/>
            <person name="Molinier V."/>
            <person name="Murat C."/>
            <person name="Poggeler S."/>
            <person name="Quandt C.A."/>
            <person name="Sperisen C."/>
            <person name="Tritt A."/>
            <person name="Tisserant E."/>
            <person name="Crous P.W."/>
            <person name="Henrissat B."/>
            <person name="Nehls U."/>
            <person name="Egli S."/>
            <person name="Spatafora J.W."/>
            <person name="Grigoriev I.V."/>
            <person name="Martin F.M."/>
        </authorList>
    </citation>
    <scope>NUCLEOTIDE SEQUENCE [LARGE SCALE GENOMIC DNA]</scope>
    <source>
        <strain evidence="1 2">CBS 207.34</strain>
    </source>
</reference>
<dbReference type="Proteomes" id="UP000250140">
    <property type="component" value="Unassembled WGS sequence"/>
</dbReference>
<name>A0A8E2JMV7_9PEZI</name>
<dbReference type="EMBL" id="KV750854">
    <property type="protein sequence ID" value="OCL02912.1"/>
    <property type="molecule type" value="Genomic_DNA"/>
</dbReference>
<organism evidence="1 2">
    <name type="scientific">Glonium stellatum</name>
    <dbReference type="NCBI Taxonomy" id="574774"/>
    <lineage>
        <taxon>Eukaryota</taxon>
        <taxon>Fungi</taxon>
        <taxon>Dikarya</taxon>
        <taxon>Ascomycota</taxon>
        <taxon>Pezizomycotina</taxon>
        <taxon>Dothideomycetes</taxon>
        <taxon>Pleosporomycetidae</taxon>
        <taxon>Gloniales</taxon>
        <taxon>Gloniaceae</taxon>
        <taxon>Glonium</taxon>
    </lineage>
</organism>
<dbReference type="AlphaFoldDB" id="A0A8E2JMV7"/>
<protein>
    <submittedName>
        <fullName evidence="1">Uncharacterized protein</fullName>
    </submittedName>
</protein>